<proteinExistence type="predicted"/>
<evidence type="ECO:0000313" key="3">
    <source>
        <dbReference type="Proteomes" id="UP001608902"/>
    </source>
</evidence>
<keyword evidence="1" id="KW-0812">Transmembrane</keyword>
<feature type="transmembrane region" description="Helical" evidence="1">
    <location>
        <begin position="38"/>
        <end position="66"/>
    </location>
</feature>
<protein>
    <submittedName>
        <fullName evidence="2">Uncharacterized protein</fullName>
    </submittedName>
</protein>
<organism evidence="2 3">
    <name type="scientific">Gnathostoma spinigerum</name>
    <dbReference type="NCBI Taxonomy" id="75299"/>
    <lineage>
        <taxon>Eukaryota</taxon>
        <taxon>Metazoa</taxon>
        <taxon>Ecdysozoa</taxon>
        <taxon>Nematoda</taxon>
        <taxon>Chromadorea</taxon>
        <taxon>Rhabditida</taxon>
        <taxon>Spirurina</taxon>
        <taxon>Gnathostomatomorpha</taxon>
        <taxon>Gnathostomatoidea</taxon>
        <taxon>Gnathostomatidae</taxon>
        <taxon>Gnathostoma</taxon>
    </lineage>
</organism>
<comment type="caution">
    <text evidence="2">The sequence shown here is derived from an EMBL/GenBank/DDBJ whole genome shotgun (WGS) entry which is preliminary data.</text>
</comment>
<keyword evidence="1" id="KW-0472">Membrane</keyword>
<keyword evidence="3" id="KW-1185">Reference proteome</keyword>
<reference evidence="2 3" key="1">
    <citation type="submission" date="2024-08" db="EMBL/GenBank/DDBJ databases">
        <title>Gnathostoma spinigerum genome.</title>
        <authorList>
            <person name="Gonzalez-Bertolin B."/>
            <person name="Monzon S."/>
            <person name="Zaballos A."/>
            <person name="Jimenez P."/>
            <person name="Dekumyoy P."/>
            <person name="Varona S."/>
            <person name="Cuesta I."/>
            <person name="Sumanam S."/>
            <person name="Adisakwattana P."/>
            <person name="Gasser R.B."/>
            <person name="Hernandez-Gonzalez A."/>
            <person name="Young N.D."/>
            <person name="Perteguer M.J."/>
        </authorList>
    </citation>
    <scope>NUCLEOTIDE SEQUENCE [LARGE SCALE GENOMIC DNA]</scope>
    <source>
        <strain evidence="2">AL3</strain>
        <tissue evidence="2">Liver</tissue>
    </source>
</reference>
<gene>
    <name evidence="2" type="ORF">AB6A40_009352</name>
</gene>
<sequence length="119" mass="13411">MNRSSKCSSNIILYNLSRSDDSAGLDYSSRNQSGCESFYRVVPGVIVSFGFYVCPAFAGFFCYMLQASSYSTSGRLRIWSSGHPTPEGLRYVHLNHFTSIINPLVMVIHPVFFMIFPFI</sequence>
<dbReference type="EMBL" id="JBGFUD010009760">
    <property type="protein sequence ID" value="MFH4982643.1"/>
    <property type="molecule type" value="Genomic_DNA"/>
</dbReference>
<evidence type="ECO:0000313" key="2">
    <source>
        <dbReference type="EMBL" id="MFH4982643.1"/>
    </source>
</evidence>
<evidence type="ECO:0000256" key="1">
    <source>
        <dbReference type="SAM" id="Phobius"/>
    </source>
</evidence>
<dbReference type="AlphaFoldDB" id="A0ABD6ERS0"/>
<feature type="transmembrane region" description="Helical" evidence="1">
    <location>
        <begin position="100"/>
        <end position="118"/>
    </location>
</feature>
<dbReference type="Proteomes" id="UP001608902">
    <property type="component" value="Unassembled WGS sequence"/>
</dbReference>
<keyword evidence="1" id="KW-1133">Transmembrane helix</keyword>
<accession>A0ABD6ERS0</accession>
<name>A0ABD6ERS0_9BILA</name>